<dbReference type="PANTHER" id="PTHR31635">
    <property type="entry name" value="REVERSE TRANSCRIPTASE DOMAIN-CONTAINING PROTEIN-RELATED"/>
    <property type="match status" value="1"/>
</dbReference>
<keyword evidence="1" id="KW-1133">Transmembrane helix</keyword>
<name>A0A8C6U0A8_9GOBI</name>
<reference evidence="3" key="1">
    <citation type="submission" date="2025-08" db="UniProtKB">
        <authorList>
            <consortium name="Ensembl"/>
        </authorList>
    </citation>
    <scope>IDENTIFICATION</scope>
</reference>
<evidence type="ECO:0000256" key="1">
    <source>
        <dbReference type="SAM" id="Phobius"/>
    </source>
</evidence>
<proteinExistence type="predicted"/>
<feature type="transmembrane region" description="Helical" evidence="1">
    <location>
        <begin position="292"/>
        <end position="314"/>
    </location>
</feature>
<keyword evidence="4" id="KW-1185">Reference proteome</keyword>
<accession>A0A8C6U0A8</accession>
<dbReference type="Proteomes" id="UP000694523">
    <property type="component" value="Unplaced"/>
</dbReference>
<reference evidence="3" key="2">
    <citation type="submission" date="2025-09" db="UniProtKB">
        <authorList>
            <consortium name="Ensembl"/>
        </authorList>
    </citation>
    <scope>IDENTIFICATION</scope>
</reference>
<keyword evidence="1" id="KW-0472">Membrane</keyword>
<dbReference type="InterPro" id="IPR000477">
    <property type="entry name" value="RT_dom"/>
</dbReference>
<dbReference type="SUPFAM" id="SSF56672">
    <property type="entry name" value="DNA/RNA polymerases"/>
    <property type="match status" value="1"/>
</dbReference>
<dbReference type="InterPro" id="IPR043502">
    <property type="entry name" value="DNA/RNA_pol_sf"/>
</dbReference>
<dbReference type="Pfam" id="PF00078">
    <property type="entry name" value="RVT_1"/>
    <property type="match status" value="1"/>
</dbReference>
<evidence type="ECO:0000313" key="3">
    <source>
        <dbReference type="Ensembl" id="ENSNMLP00000026734.1"/>
    </source>
</evidence>
<feature type="domain" description="Reverse transcriptase" evidence="2">
    <location>
        <begin position="1"/>
        <end position="143"/>
    </location>
</feature>
<feature type="transmembrane region" description="Helical" evidence="1">
    <location>
        <begin position="245"/>
        <end position="261"/>
    </location>
</feature>
<dbReference type="AlphaFoldDB" id="A0A8C6U0A8"/>
<sequence length="316" mass="36290">MDITIEEIIKAIHGLRPGRSPGEDGYSGTKQGCPLSPLTFAIALEPLAIAIRGNSQIQGIWAGQEEHKIFLYADDLLLVTSNPTTTIPLITSLIDNFSKISGYRINWAKSEVMPISGISLNMSTTQWPFKRTPNNMIYLGIKLTRNIDEMMHLNLEPIIQSIKLLLSNWEKFFISIIGRINLIKMIIIPKINYLLYIVESFVWQGKKPLVGRVKLYSAKEQGGLSLPNLEWYHCSFSLAQLSKSCYCWLCYFLSVILFYFFNSISPFIFIFKPFFFLYILLYMYLSTLLLLLLFIYYIFSVSCLYTIVVVVLYLSI</sequence>
<dbReference type="PANTHER" id="PTHR31635:SF196">
    <property type="entry name" value="REVERSE TRANSCRIPTASE DOMAIN-CONTAINING PROTEIN-RELATED"/>
    <property type="match status" value="1"/>
</dbReference>
<evidence type="ECO:0000313" key="4">
    <source>
        <dbReference type="Proteomes" id="UP000694523"/>
    </source>
</evidence>
<protein>
    <recommendedName>
        <fullName evidence="2">Reverse transcriptase domain-containing protein</fullName>
    </recommendedName>
</protein>
<organism evidence="3 4">
    <name type="scientific">Neogobius melanostomus</name>
    <name type="common">round goby</name>
    <dbReference type="NCBI Taxonomy" id="47308"/>
    <lineage>
        <taxon>Eukaryota</taxon>
        <taxon>Metazoa</taxon>
        <taxon>Chordata</taxon>
        <taxon>Craniata</taxon>
        <taxon>Vertebrata</taxon>
        <taxon>Euteleostomi</taxon>
        <taxon>Actinopterygii</taxon>
        <taxon>Neopterygii</taxon>
        <taxon>Teleostei</taxon>
        <taxon>Neoteleostei</taxon>
        <taxon>Acanthomorphata</taxon>
        <taxon>Gobiaria</taxon>
        <taxon>Gobiiformes</taxon>
        <taxon>Gobioidei</taxon>
        <taxon>Gobiidae</taxon>
        <taxon>Benthophilinae</taxon>
        <taxon>Neogobiini</taxon>
        <taxon>Neogobius</taxon>
    </lineage>
</organism>
<keyword evidence="1" id="KW-0812">Transmembrane</keyword>
<evidence type="ECO:0000259" key="2">
    <source>
        <dbReference type="PROSITE" id="PS50878"/>
    </source>
</evidence>
<dbReference type="PROSITE" id="PS50878">
    <property type="entry name" value="RT_POL"/>
    <property type="match status" value="1"/>
</dbReference>
<dbReference type="Ensembl" id="ENSNMLT00000029879.1">
    <property type="protein sequence ID" value="ENSNMLP00000026734.1"/>
    <property type="gene ID" value="ENSNMLG00000017054.1"/>
</dbReference>
<feature type="transmembrane region" description="Helical" evidence="1">
    <location>
        <begin position="267"/>
        <end position="285"/>
    </location>
</feature>